<protein>
    <recommendedName>
        <fullName evidence="5">serine-type D-Ala-D-Ala carboxypeptidase</fullName>
        <ecNumber evidence="5">3.4.16.4</ecNumber>
    </recommendedName>
</protein>
<dbReference type="InterPro" id="IPR050515">
    <property type="entry name" value="Beta-lactam/transpept"/>
</dbReference>
<evidence type="ECO:0000256" key="1">
    <source>
        <dbReference type="ARBA" id="ARBA00004167"/>
    </source>
</evidence>
<dbReference type="SUPFAM" id="SSF56519">
    <property type="entry name" value="Penicillin binding protein dimerisation domain"/>
    <property type="match status" value="1"/>
</dbReference>
<organism evidence="18 19">
    <name type="scientific">Metabacillus fastidiosus</name>
    <dbReference type="NCBI Taxonomy" id="1458"/>
    <lineage>
        <taxon>Bacteria</taxon>
        <taxon>Bacillati</taxon>
        <taxon>Bacillota</taxon>
        <taxon>Bacilli</taxon>
        <taxon>Bacillales</taxon>
        <taxon>Bacillaceae</taxon>
        <taxon>Metabacillus</taxon>
    </lineage>
</organism>
<evidence type="ECO:0000256" key="5">
    <source>
        <dbReference type="ARBA" id="ARBA00012448"/>
    </source>
</evidence>
<evidence type="ECO:0000256" key="11">
    <source>
        <dbReference type="ARBA" id="ARBA00023136"/>
    </source>
</evidence>
<evidence type="ECO:0000259" key="16">
    <source>
        <dbReference type="Pfam" id="PF00905"/>
    </source>
</evidence>
<comment type="subcellular location">
    <subcellularLocation>
        <location evidence="2">Cell membrane</location>
    </subcellularLocation>
    <subcellularLocation>
        <location evidence="1">Membrane</location>
        <topology evidence="1">Single-pass membrane protein</topology>
    </subcellularLocation>
</comment>
<accession>A0ABU6P311</accession>
<sequence>MTEQGASTSEQRKLKKARHLRINVFFFIVFVFFVALVLRLGVVQIVYGQDYKREVEKTEDVIVSTPVPRGKIYDRNGQVIVDNVAMNAITYTRFQKTSPKEMIATAKELSTMIELDEEEAEVKDRDLKDYWIATRTEKAAKKIKKEELADKKLEDKDRYKLQIDRITEKDLKEITDEEMKVAAIFRNMNSGYALTPQIIKKNATQDEYSMVSEHLAVLPNVDITTEWDRAYPHEGIFRSVLGNVTKSDEGLPHENLDHFLSRGYKRNDRVGKSQLEFYYEDVLHGQKAKIKNKTDKGGALLSTEVISEGERGKDLVLSIDLDLQTQVEKIVEEELRAEKRKSPYADRAFIVMMEPNTGEVLAMVGKQLVREDGKYVMKDFAFGNVSTQYVMGSSVKGATILAGLKADAISTGTVIHDGGIKSLRFGGNIKKGSYSNNIGSVGIAGALKKSSNVYMFRTALRMLGKDYYPGMSIAIKPEVVRDFRNSFNELGLGVKTGIDLPNETRGQEGAGINKEPGLFLDLSIGQYDSYTPLQLAQYVSTIANGGYRMKPQLVREIYEPSQDEDSGTVFKPFKPEVLNKVSMTKEDIKAVQEGFRQVYQTSGGTAYSVFGRSEYRGFQAAGKTGTAQSYFKVEGRKKPAYTNNVTLVGYAPYDNPEVAFSVVIPHVSSSGTTANKLIGAKALKAYYDLKKQRESGQADSSDKEEKEQTEETAE</sequence>
<dbReference type="InterPro" id="IPR012338">
    <property type="entry name" value="Beta-lactam/transpept-like"/>
</dbReference>
<dbReference type="Gene3D" id="1.10.10.1230">
    <property type="entry name" value="Penicillin-binding protein, N-terminal non-catalytic domain, head sub-domain"/>
    <property type="match status" value="1"/>
</dbReference>
<dbReference type="SUPFAM" id="SSF56601">
    <property type="entry name" value="beta-lactamase/transpeptidase-like"/>
    <property type="match status" value="1"/>
</dbReference>
<evidence type="ECO:0000256" key="3">
    <source>
        <dbReference type="ARBA" id="ARBA00004752"/>
    </source>
</evidence>
<proteinExistence type="inferred from homology"/>
<evidence type="ECO:0000256" key="15">
    <source>
        <dbReference type="SAM" id="Phobius"/>
    </source>
</evidence>
<keyword evidence="9" id="KW-0573">Peptidoglycan synthesis</keyword>
<evidence type="ECO:0000256" key="10">
    <source>
        <dbReference type="ARBA" id="ARBA00022989"/>
    </source>
</evidence>
<evidence type="ECO:0000256" key="6">
    <source>
        <dbReference type="ARBA" id="ARBA00022475"/>
    </source>
</evidence>
<reference evidence="18 19" key="1">
    <citation type="submission" date="2023-03" db="EMBL/GenBank/DDBJ databases">
        <title>Bacillus Genome Sequencing.</title>
        <authorList>
            <person name="Dunlap C."/>
        </authorList>
    </citation>
    <scope>NUCLEOTIDE SEQUENCE [LARGE SCALE GENOMIC DNA]</scope>
    <source>
        <strain evidence="18 19">NRS-1717</strain>
    </source>
</reference>
<feature type="domain" description="Penicillin-binding protein dimerisation" evidence="17">
    <location>
        <begin position="65"/>
        <end position="303"/>
    </location>
</feature>
<evidence type="ECO:0000313" key="18">
    <source>
        <dbReference type="EMBL" id="MED4403755.1"/>
    </source>
</evidence>
<keyword evidence="12" id="KW-0961">Cell wall biogenesis/degradation</keyword>
<dbReference type="EMBL" id="JARTFS010000018">
    <property type="protein sequence ID" value="MED4403755.1"/>
    <property type="molecule type" value="Genomic_DNA"/>
</dbReference>
<name>A0ABU6P311_9BACI</name>
<feature type="domain" description="Penicillin-binding protein transpeptidase" evidence="16">
    <location>
        <begin position="349"/>
        <end position="676"/>
    </location>
</feature>
<evidence type="ECO:0000256" key="2">
    <source>
        <dbReference type="ARBA" id="ARBA00004236"/>
    </source>
</evidence>
<keyword evidence="19" id="KW-1185">Reference proteome</keyword>
<dbReference type="Gene3D" id="3.40.710.10">
    <property type="entry name" value="DD-peptidase/beta-lactamase superfamily"/>
    <property type="match status" value="1"/>
</dbReference>
<comment type="pathway">
    <text evidence="3">Cell wall biogenesis; peptidoglycan biosynthesis.</text>
</comment>
<feature type="region of interest" description="Disordered" evidence="14">
    <location>
        <begin position="692"/>
        <end position="714"/>
    </location>
</feature>
<dbReference type="PANTHER" id="PTHR30627:SF2">
    <property type="entry name" value="PEPTIDOGLYCAN D,D-TRANSPEPTIDASE MRDA"/>
    <property type="match status" value="1"/>
</dbReference>
<evidence type="ECO:0000256" key="14">
    <source>
        <dbReference type="SAM" id="MobiDB-lite"/>
    </source>
</evidence>
<comment type="catalytic activity">
    <reaction evidence="13">
        <text>Preferential cleavage: (Ac)2-L-Lys-D-Ala-|-D-Ala. Also transpeptidation of peptidyl-alanyl moieties that are N-acyl substituents of D-alanine.</text>
        <dbReference type="EC" id="3.4.16.4"/>
    </reaction>
</comment>
<dbReference type="InterPro" id="IPR005311">
    <property type="entry name" value="PBP_dimer"/>
</dbReference>
<dbReference type="InterPro" id="IPR036138">
    <property type="entry name" value="PBP_dimer_sf"/>
</dbReference>
<evidence type="ECO:0000313" key="19">
    <source>
        <dbReference type="Proteomes" id="UP001342826"/>
    </source>
</evidence>
<keyword evidence="11 15" id="KW-0472">Membrane</keyword>
<evidence type="ECO:0000256" key="8">
    <source>
        <dbReference type="ARBA" id="ARBA00022960"/>
    </source>
</evidence>
<keyword evidence="8" id="KW-0133">Cell shape</keyword>
<dbReference type="RefSeq" id="WP_328015857.1">
    <property type="nucleotide sequence ID" value="NZ_JARTFS010000018.1"/>
</dbReference>
<gene>
    <name evidence="18" type="ORF">P9271_20810</name>
</gene>
<comment type="similarity">
    <text evidence="4">Belongs to the transpeptidase family.</text>
</comment>
<dbReference type="EC" id="3.4.16.4" evidence="5"/>
<evidence type="ECO:0000256" key="4">
    <source>
        <dbReference type="ARBA" id="ARBA00007171"/>
    </source>
</evidence>
<keyword evidence="10 15" id="KW-1133">Transmembrane helix</keyword>
<comment type="caution">
    <text evidence="18">The sequence shown here is derived from an EMBL/GenBank/DDBJ whole genome shotgun (WGS) entry which is preliminary data.</text>
</comment>
<evidence type="ECO:0000256" key="12">
    <source>
        <dbReference type="ARBA" id="ARBA00023316"/>
    </source>
</evidence>
<dbReference type="Pfam" id="PF00905">
    <property type="entry name" value="Transpeptidase"/>
    <property type="match status" value="1"/>
</dbReference>
<evidence type="ECO:0000256" key="9">
    <source>
        <dbReference type="ARBA" id="ARBA00022984"/>
    </source>
</evidence>
<feature type="transmembrane region" description="Helical" evidence="15">
    <location>
        <begin position="22"/>
        <end position="47"/>
    </location>
</feature>
<dbReference type="InterPro" id="IPR001460">
    <property type="entry name" value="PCN-bd_Tpept"/>
</dbReference>
<dbReference type="Pfam" id="PF03717">
    <property type="entry name" value="PBP_dimer"/>
    <property type="match status" value="1"/>
</dbReference>
<evidence type="ECO:0000256" key="13">
    <source>
        <dbReference type="ARBA" id="ARBA00034000"/>
    </source>
</evidence>
<dbReference type="Gene3D" id="3.90.1310.10">
    <property type="entry name" value="Penicillin-binding protein 2a (Domain 2)"/>
    <property type="match status" value="1"/>
</dbReference>
<dbReference type="Proteomes" id="UP001342826">
    <property type="component" value="Unassembled WGS sequence"/>
</dbReference>
<dbReference type="PANTHER" id="PTHR30627">
    <property type="entry name" value="PEPTIDOGLYCAN D,D-TRANSPEPTIDASE"/>
    <property type="match status" value="1"/>
</dbReference>
<feature type="compositionally biased region" description="Basic and acidic residues" evidence="14">
    <location>
        <begin position="692"/>
        <end position="706"/>
    </location>
</feature>
<evidence type="ECO:0000259" key="17">
    <source>
        <dbReference type="Pfam" id="PF03717"/>
    </source>
</evidence>
<evidence type="ECO:0000256" key="7">
    <source>
        <dbReference type="ARBA" id="ARBA00022692"/>
    </source>
</evidence>
<keyword evidence="6" id="KW-1003">Cell membrane</keyword>
<keyword evidence="7 15" id="KW-0812">Transmembrane</keyword>